<name>A0ACD1ABB3_9FIRM</name>
<evidence type="ECO:0000313" key="2">
    <source>
        <dbReference type="Proteomes" id="UP000594014"/>
    </source>
</evidence>
<keyword evidence="2" id="KW-1185">Reference proteome</keyword>
<sequence length="76" mass="8981">MKSIFKKRSVEIKFVKPYQFYLEDMTDSLIKTICQNKPIKVFNATTRKEELYYPETCKLENLSSEKLLNKGVPETL</sequence>
<dbReference type="EMBL" id="CP042469">
    <property type="protein sequence ID" value="QOX63740.1"/>
    <property type="molecule type" value="Genomic_DNA"/>
</dbReference>
<proteinExistence type="predicted"/>
<evidence type="ECO:0000313" key="1">
    <source>
        <dbReference type="EMBL" id="QOX63740.1"/>
    </source>
</evidence>
<reference evidence="1" key="1">
    <citation type="submission" date="2019-08" db="EMBL/GenBank/DDBJ databases">
        <title>Genome sequence of Clostridiales bacterium MT110.</title>
        <authorList>
            <person name="Cao J."/>
        </authorList>
    </citation>
    <scope>NUCLEOTIDE SEQUENCE</scope>
    <source>
        <strain evidence="1">MT110</strain>
    </source>
</reference>
<accession>A0ACD1ABB3</accession>
<organism evidence="1 2">
    <name type="scientific">Anoxybacterium hadale</name>
    <dbReference type="NCBI Taxonomy" id="3408580"/>
    <lineage>
        <taxon>Bacteria</taxon>
        <taxon>Bacillati</taxon>
        <taxon>Bacillota</taxon>
        <taxon>Clostridia</taxon>
        <taxon>Peptostreptococcales</taxon>
        <taxon>Anaerovoracaceae</taxon>
        <taxon>Anoxybacterium</taxon>
    </lineage>
</organism>
<gene>
    <name evidence="1" type="ORF">FRZ06_10480</name>
</gene>
<protein>
    <submittedName>
        <fullName evidence="1">Uncharacterized protein</fullName>
    </submittedName>
</protein>
<dbReference type="Proteomes" id="UP000594014">
    <property type="component" value="Chromosome"/>
</dbReference>